<evidence type="ECO:0000256" key="3">
    <source>
        <dbReference type="ARBA" id="ARBA00022598"/>
    </source>
</evidence>
<dbReference type="NCBIfam" id="NF003417">
    <property type="entry name" value="PRK04813.1"/>
    <property type="match status" value="4"/>
</dbReference>
<dbReference type="GO" id="GO:0031177">
    <property type="term" value="F:phosphopantetheine binding"/>
    <property type="evidence" value="ECO:0007669"/>
    <property type="project" value="InterPro"/>
</dbReference>
<dbReference type="Pfam" id="PF00668">
    <property type="entry name" value="Condensation"/>
    <property type="match status" value="4"/>
</dbReference>
<dbReference type="STRING" id="215637.A0A4V1J5U6"/>
<dbReference type="Gene3D" id="3.40.50.12780">
    <property type="entry name" value="N-terminal domain of ligase-like"/>
    <property type="match status" value="2"/>
</dbReference>
<dbReference type="InterPro" id="IPR025110">
    <property type="entry name" value="AMP-bd_C"/>
</dbReference>
<keyword evidence="3" id="KW-0436">Ligase</keyword>
<dbReference type="GO" id="GO:0016874">
    <property type="term" value="F:ligase activity"/>
    <property type="evidence" value="ECO:0007669"/>
    <property type="project" value="UniProtKB-KW"/>
</dbReference>
<dbReference type="Pfam" id="PF13193">
    <property type="entry name" value="AMP-binding_C"/>
    <property type="match status" value="2"/>
</dbReference>
<dbReference type="FunFam" id="3.40.50.980:FF:000001">
    <property type="entry name" value="Non-ribosomal peptide synthetase"/>
    <property type="match status" value="1"/>
</dbReference>
<dbReference type="Gene3D" id="1.10.1200.10">
    <property type="entry name" value="ACP-like"/>
    <property type="match status" value="3"/>
</dbReference>
<evidence type="ECO:0000313" key="6">
    <source>
        <dbReference type="EMBL" id="RKP40289.1"/>
    </source>
</evidence>
<feature type="domain" description="Carrier" evidence="5">
    <location>
        <begin position="2793"/>
        <end position="2869"/>
    </location>
</feature>
<dbReference type="PROSITE" id="PS00012">
    <property type="entry name" value="PHOSPHOPANTETHEINE"/>
    <property type="match status" value="1"/>
</dbReference>
<organism evidence="6 7">
    <name type="scientific">Dimargaris cristalligena</name>
    <dbReference type="NCBI Taxonomy" id="215637"/>
    <lineage>
        <taxon>Eukaryota</taxon>
        <taxon>Fungi</taxon>
        <taxon>Fungi incertae sedis</taxon>
        <taxon>Zoopagomycota</taxon>
        <taxon>Kickxellomycotina</taxon>
        <taxon>Dimargaritomycetes</taxon>
        <taxon>Dimargaritales</taxon>
        <taxon>Dimargaritaceae</taxon>
        <taxon>Dimargaris</taxon>
    </lineage>
</organism>
<dbReference type="GO" id="GO:0043041">
    <property type="term" value="P:amino acid activation for nonribosomal peptide biosynthetic process"/>
    <property type="evidence" value="ECO:0007669"/>
    <property type="project" value="TreeGrafter"/>
</dbReference>
<dbReference type="GO" id="GO:0044550">
    <property type="term" value="P:secondary metabolite biosynthetic process"/>
    <property type="evidence" value="ECO:0007669"/>
    <property type="project" value="TreeGrafter"/>
</dbReference>
<dbReference type="CDD" id="cd05930">
    <property type="entry name" value="A_NRPS"/>
    <property type="match status" value="3"/>
</dbReference>
<accession>A0A4V1J5U6</accession>
<dbReference type="SMART" id="SM01294">
    <property type="entry name" value="PKS_PP_betabranch"/>
    <property type="match status" value="1"/>
</dbReference>
<sequence>MNFRLVLVAGNQPLVPSVPAEYLPNAGLPLGKSRVTLPGFETYTSVLGNTPVQPAHISTFEDCVQRSMAILLSRYYQQTLVAFGLLDSPVANDQEPHQTTGPVSYTLALWQVDPDLPVGSLGLSDQVYPEAERAHTDLLTLAGAKLLASCHWGGDGVAKLSLTSARSAYRATAIEEDCAQRYPDHLALAHGTEEWTYAQLDYATSELARGLIEKYGSQREMRIALLIPKSIAFIVALLAVFKSGAAYVPIDPDYPTDRIQFILDDSAAALAITVESALDRLSGQSRVPVLVVDPYVHLSAKNAEVSGFEPVSSSPHDLAYVVYTSGTTGQPKGVQVEHRSLTNIVTDPNLQDAHGPGNRVIQMMSVAFDGILYEIFHRLCAGSTVMIPTTDILADLSEATAGCFVPSFLARLDPTNLAKLKAIVTGGESLTPELQAQWAHRCTLANMYGPTETTIFSNMAIIRPDDDITIGQPIRNVFNLVVDDELRLVPVGVPGELLIGGIGLARGYQNLPNATRTKFIPNPYGPGRVYRTGDYARWLPNGTVEFLGRIDNQIKLRGYRIELEEVENTASRFPGLKHSVAAVVHDKLVLYSSPDDLDHTALLEFLVDNLPKQMVPELLVSVTEFQTSTSGKLDRKSLPSIDHLVRQSSNSATVIPNATDPLLDVNQDLRLAWAQVLQLDPERINPTDHFFRIGGDSISAILLVSRVQKLGYQLTVPLIYQYPELHQMTQNIPQATTVTKKTNAIYSGPIQGTVDLTPVQRWFFSIPFHNQHHFNQSFTLKVNPHCPLPLSAVTSALVSLMNHHDILRARFQPGEDEQGWTQAITMATSSPVDIFLTEDSVAPVDYPDFILNVQSRLNLTTGPVLAAALIYHPTTPSDTRLFITIHHALVDLISWRILIEDLNTLLRGDPLPPKTLPFQAWAAQLGDYAGRLSADVWPTQVNPGNPIQDIITLLPPPEVDDGDTSSARISTSLEFNQEFTDALLFQLAPQWRVTPRDLLLATFTQTFAHTVGLQQVSLCMEGHGREPWSAQQDITRTVGWFTALYPLVLHTRPGQSLLEFLRHTKEALQQIPGKGFPYALLKYMPGVPAEERAKLQAKTPARLDVQFNYFGRFNNDANNSSSDDPLSIEWSDYFGLHDFAPDDHVIFDINPMPTIVGDCLRLVIEYNPRVYSRIVIDQVMAGWRHNLAELADVTKRAQPLYAEPLLTQFDFAHLQLSSSEFQDIVGELNRRHIPLSQLEELLPCIALQSGLLTGVSTNPSSYLLQAALKIMGPLDLDRLVRAWDSVAEQHAPLRTIFFESSAKQSRGFIQVVLQPSPNVWTIQDRPLFSLDEFFRSNRQRGFTLKDIMIRNFVFPTADDQVHHVVITIHHSLIDGWSLPLLLQAWMDAYHQSSMVSLVPGASFTDMVDHVQRFETTVAQTFWTEYLLNAPITPAPLLQPDYCGQSGFTTQATILKLPKGRLIQAAQKYGISLSVLLRAAYAVVLSRLLDQDDVVFGITVAGRNLEIPGIEQVIGPCANTVPFRVRLDRSPLESWLKSIHQAQIAMISFEHTQLTDITKWVASGRRRPLFHTLVGSEHFPDPVTNPLHTLVMSNMGIDELTEYQLAINFIERTTCVEAKVSYSRSTYSDVSIDQLVDMVQIVLGQIMAALPDCTVDQLSLDSPISTLPHELVTANGNEPLHTPTVSSLFQQWNDAVTKDPIGVVYQGDAHSLTYLELNQVANSLAFRTAEAVEDRLVSVVALVESIECLLGCLVAAITLGVKLSILPTSYSVDDMVAYIDSGAFQVVWLPSSLVESIRPYVAAESVLVSVVGSSGYHIENVIELSQHPSMTDPMDFGLSLISASESECCTLPTAHCHLVHHALHSMQSYFDGVDTCVVNPSLTPASPQFPWLALSCLLSGTPIVSSSLVAPGEETASVCQIVTVDDINADPCDGSRLVLCDLAQPTWADILHWLRPSDTCLVFIASIIHGHQVVTAEHLISRSLPSSGKPFSDTILAVLDGCGHSCPPGVVGRLALVNLHSADKVAPIGPPVLGYRSSNEMVHILGASHQRVIIDDRQLHLGVLEQVLVQAGARSPKTLLLPGGQAVHSTVGATLAQLEQLQFRIRQKYDVQLTIGDLVKHSDFCDLANIITNLVGRIKVTAVGVVSNHNSYPTVNKPAPYLRLLAPTERQQRIWSLSQLDEPQVDFHHHILISSSAPLRLEDIQRSINYIAAQYEELRCRFVSEQGVLTCRTVLNMQIGVSEHLIDGPHILDDAYLEETVPYFDVTQVLCEPWPTAPLISDSETRLLLKDFAIGSLGLTNPPETPHVNILELFFKTAKKNPEQVATEIGVHTQTYAALAQSVQLMANRLRLANVQPGDRVGVVATSHPDTIMCMLAIWCARAVYVPVDNKLPHNRQKYIVDIAECTRVVTVTGVSTVWSEALNSENLSPGPDGHPHESMEYTVQPNDTAYIVFTSGTTGLPKGIVVQHRSLNNVITNEAFASLRHPGMRFLCQVSPGFDASILVLLFPLVYGMTLVFPNETGPDILSTITSAMLPLSVIAPLEPSQFPNLKALVVGAEPLPLELAAKWTPFLELYNGYGPSETTIISHVGRVISGSRISIGRPIANTECYILDGNLQLVPIGTVGEIFIGGVCVSQGYINRPDLNASKFIDNPFTGQGKLYNSGDLGRWLPDGQVECLGRADGQIKLRGFRIELDEIRSVLLRQPGVKDCAVFVNDSFLVSYVIPETAVNEDRLRTALAKLLPSYMIPSYIVGLPTMPLTVNSKCDTKFLQNHFVEHLASQRTLISLSDAGPSPSSQPAKVLTQALIEVLGLSPNQVNLLLSFVKLGGDSISGIQVSSKCRQLGYALPGHALLGRESLQDAVQDMIAITSTAGIAGQLHAIDYQTSFPLTPIQTWFLDHPWANPHHFNQSFALELVRPISVAQLSSALLRLVNHHDMLRCQFIRDSTSSSHQWSQRVLPPFARLPVPVFELNASPSDLTDHFIDIQSSLDISQGHLLATGLITLSNNDTPQTITSQSANVQHLLFITVHHLVVDLVSWAIILEDLSLLLEDKPPVPQHLPFATWATELAEWAQETITTTNQDASPPTQPLETMFPHIRPDTMSLNYQDNIQARSIKLDIAMSNAVLHVDTHGIQPLEVMMAGLFRALFSISQAPTVTIFNESHGRLPFQPTLDPSRTVGWFTALVPCQAQVNSDTTVADYLKVAKQARRSSSGTQGLKYGLHHMLDKSRDTEIASSSYAPIEVAFNYLGNTTDQSTLTRGGRALWTVRPDLTSHLAVCDPAELRPQLLEVIGVPTSSGLKFTIHYCPQVVPSGVIESLLAEFQQALADMVHLLEQPDCLPFWTLSDFPLLSSTLPKGTAPEFDINKFIEEELPLLDLGADDIEDIYPCLPLQEGMLFATIQDPTAYAVQLTFTITGDLDITRFQKAWDDTAQIHNTLRTRFIMGTGGQADRNIQLITKSFSPQWVIGDWRDSVISTLDVKFTQAERAAGFPSHLPLIKFGLFRITENTYRFFVSAHHAILDGWSNGPLFRTALEYYSGLTPTSHSLLFKDFVGHILAKDQSEAESFWARQFASVETPSLLTEPHHRPDNRTHPNDDGFYGIVEHTVGPLDALNRFTKDLGITLSTVLRAALAAVLQRYTGSDFPVFGAVVSGRNVDLDGIANMVGLCINTVPCCVPLAGNVSVADVLQSIQTNSTVMCNYEHNHLSDIHRWSGISTEKPLFNTIFVLENYPETSDDPNLPIHFHLERGWDPTDYSLSIGAFTKNDQLKFRLTYRQLDFSDTFMSGFANHFAQAINSIVSLGPQASFRDVELFAEAERHQLLHSFAANPRPFVLDYIHSIFQYQARLTPNHTALIEGNERYTYAQLDTASDHFAQVLAQSVDCGPDRIIGILAERSLELVISQLAVWKTGSAFVCLVPNFPLDRMWFILADAQCPAVIGRAEFLAALSDIDISRIPIDALPLLTRGESAPFVSPAISPSNLAYVVYTSGSTGAPKGVMIEHQSLSNFMLGFNIDFPAGPDTVVPAMLTPTFDMSILEIWSPLSFGGTSLVFPGDYESALQLATRVIAVPSLMACFEPSHYPNLQQLILCGEPMPVKVAQNWGPVVELINAYGPSETTILSHWNRMRVDESTIHVGTPMANVTSIILDSYMRPVPIGSTGQIYLGGLGLARGYLQQPELTGEKFMECPFTGGRLYRSGDLGRWLPGGRVECLGRADFQVKLRGYRMELGEVESALERHPAVDQARVLIQDDTHLVGYVVPVAGRTAGILDFLRGRLPHYMVPSGLVELAQLPLTQVGKVDRRSLPRFDFTITRCNENPVELSPTETELVALIAEILEIEPSAVVLEATFFQLGGNSLTAIQLVTRCHRLTIGLDLADINRQNTIAYLAKLASVPTEDSAAESPSDIESDGYNSSIESA</sequence>
<dbReference type="Gene3D" id="3.40.50.980">
    <property type="match status" value="2"/>
</dbReference>
<dbReference type="PANTHER" id="PTHR45527:SF1">
    <property type="entry name" value="FATTY ACID SYNTHASE"/>
    <property type="match status" value="1"/>
</dbReference>
<protein>
    <recommendedName>
        <fullName evidence="5">Carrier domain-containing protein</fullName>
    </recommendedName>
</protein>
<evidence type="ECO:0000313" key="7">
    <source>
        <dbReference type="Proteomes" id="UP000268162"/>
    </source>
</evidence>
<dbReference type="InterPro" id="IPR020806">
    <property type="entry name" value="PKS_PP-bd"/>
</dbReference>
<dbReference type="Pfam" id="PF00501">
    <property type="entry name" value="AMP-binding"/>
    <property type="match status" value="3"/>
</dbReference>
<evidence type="ECO:0000256" key="2">
    <source>
        <dbReference type="ARBA" id="ARBA00022553"/>
    </source>
</evidence>
<dbReference type="InterPro" id="IPR020845">
    <property type="entry name" value="AMP-binding_CS"/>
</dbReference>
<feature type="domain" description="Carrier" evidence="5">
    <location>
        <begin position="660"/>
        <end position="736"/>
    </location>
</feature>
<dbReference type="InterPro" id="IPR036736">
    <property type="entry name" value="ACP-like_sf"/>
</dbReference>
<dbReference type="CDD" id="cd19542">
    <property type="entry name" value="CT_NRPS-like"/>
    <property type="match status" value="1"/>
</dbReference>
<dbReference type="InterPro" id="IPR010071">
    <property type="entry name" value="AA_adenyl_dom"/>
</dbReference>
<dbReference type="InterPro" id="IPR001242">
    <property type="entry name" value="Condensation_dom"/>
</dbReference>
<dbReference type="NCBIfam" id="TIGR01733">
    <property type="entry name" value="AA-adenyl-dom"/>
    <property type="match status" value="3"/>
</dbReference>
<dbReference type="SUPFAM" id="SSF52777">
    <property type="entry name" value="CoA-dependent acyltransferases"/>
    <property type="match status" value="9"/>
</dbReference>
<feature type="region of interest" description="Disordered" evidence="4">
    <location>
        <begin position="4392"/>
        <end position="4416"/>
    </location>
</feature>
<dbReference type="GO" id="GO:0005737">
    <property type="term" value="C:cytoplasm"/>
    <property type="evidence" value="ECO:0007669"/>
    <property type="project" value="TreeGrafter"/>
</dbReference>
<dbReference type="EMBL" id="ML002215">
    <property type="protein sequence ID" value="RKP40289.1"/>
    <property type="molecule type" value="Genomic_DNA"/>
</dbReference>
<dbReference type="PROSITE" id="PS50075">
    <property type="entry name" value="CARRIER"/>
    <property type="match status" value="3"/>
</dbReference>
<dbReference type="Pfam" id="PF00550">
    <property type="entry name" value="PP-binding"/>
    <property type="match status" value="3"/>
</dbReference>
<dbReference type="InterPro" id="IPR023213">
    <property type="entry name" value="CAT-like_dom_sf"/>
</dbReference>
<dbReference type="Proteomes" id="UP000268162">
    <property type="component" value="Unassembled WGS sequence"/>
</dbReference>
<keyword evidence="1" id="KW-0596">Phosphopantetheine</keyword>
<evidence type="ECO:0000256" key="4">
    <source>
        <dbReference type="SAM" id="MobiDB-lite"/>
    </source>
</evidence>
<dbReference type="Gene3D" id="2.30.38.10">
    <property type="entry name" value="Luciferase, Domain 3"/>
    <property type="match status" value="1"/>
</dbReference>
<dbReference type="Gene3D" id="3.30.559.30">
    <property type="entry name" value="Nonribosomal peptide synthetase, condensation domain"/>
    <property type="match status" value="4"/>
</dbReference>
<dbReference type="InterPro" id="IPR000873">
    <property type="entry name" value="AMP-dep_synth/lig_dom"/>
</dbReference>
<evidence type="ECO:0000256" key="1">
    <source>
        <dbReference type="ARBA" id="ARBA00022450"/>
    </source>
</evidence>
<proteinExistence type="predicted"/>
<gene>
    <name evidence="6" type="ORF">BJ085DRAFT_37012</name>
</gene>
<evidence type="ECO:0000259" key="5">
    <source>
        <dbReference type="PROSITE" id="PS50075"/>
    </source>
</evidence>
<dbReference type="SUPFAM" id="SSF47336">
    <property type="entry name" value="ACP-like"/>
    <property type="match status" value="3"/>
</dbReference>
<dbReference type="InterPro" id="IPR006162">
    <property type="entry name" value="Ppantetheine_attach_site"/>
</dbReference>
<dbReference type="Gene3D" id="3.30.300.30">
    <property type="match status" value="3"/>
</dbReference>
<keyword evidence="7" id="KW-1185">Reference proteome</keyword>
<dbReference type="Gene3D" id="3.30.559.10">
    <property type="entry name" value="Chloramphenicol acetyltransferase-like domain"/>
    <property type="match status" value="5"/>
</dbReference>
<reference evidence="7" key="1">
    <citation type="journal article" date="2018" name="Nat. Microbiol.">
        <title>Leveraging single-cell genomics to expand the fungal tree of life.</title>
        <authorList>
            <person name="Ahrendt S.R."/>
            <person name="Quandt C.A."/>
            <person name="Ciobanu D."/>
            <person name="Clum A."/>
            <person name="Salamov A."/>
            <person name="Andreopoulos B."/>
            <person name="Cheng J.F."/>
            <person name="Woyke T."/>
            <person name="Pelin A."/>
            <person name="Henrissat B."/>
            <person name="Reynolds N.K."/>
            <person name="Benny G.L."/>
            <person name="Smith M.E."/>
            <person name="James T.Y."/>
            <person name="Grigoriev I.V."/>
        </authorList>
    </citation>
    <scope>NUCLEOTIDE SEQUENCE [LARGE SCALE GENOMIC DNA]</scope>
    <source>
        <strain evidence="7">RSA 468</strain>
    </source>
</reference>
<dbReference type="SUPFAM" id="SSF56801">
    <property type="entry name" value="Acetyl-CoA synthetase-like"/>
    <property type="match status" value="4"/>
</dbReference>
<dbReference type="PROSITE" id="PS00455">
    <property type="entry name" value="AMP_BINDING"/>
    <property type="match status" value="3"/>
</dbReference>
<keyword evidence="2" id="KW-0597">Phosphoprotein</keyword>
<feature type="domain" description="Carrier" evidence="5">
    <location>
        <begin position="4317"/>
        <end position="4393"/>
    </location>
</feature>
<name>A0A4V1J5U6_9FUNG</name>
<dbReference type="InterPro" id="IPR045851">
    <property type="entry name" value="AMP-bd_C_sf"/>
</dbReference>
<dbReference type="SMART" id="SM00823">
    <property type="entry name" value="PKS_PP"/>
    <property type="match status" value="2"/>
</dbReference>
<dbReference type="InterPro" id="IPR042099">
    <property type="entry name" value="ANL_N_sf"/>
</dbReference>
<dbReference type="InterPro" id="IPR009081">
    <property type="entry name" value="PP-bd_ACP"/>
</dbReference>
<dbReference type="PANTHER" id="PTHR45527">
    <property type="entry name" value="NONRIBOSOMAL PEPTIDE SYNTHETASE"/>
    <property type="match status" value="1"/>
</dbReference>